<protein>
    <recommendedName>
        <fullName evidence="4">AA1-like domain-containing protein</fullName>
    </recommendedName>
</protein>
<sequence length="104" mass="11196">MKSITGTIFPLAVAGALASPVAPVAARPPIEQLIVSDFLRDSRSGKAVVSFSLLEHSITCLSSELGTIPSERFTCTDPAYTFSVLESPSENRWTMEIQHTLEDG</sequence>
<accession>A0ABR1R9K5</accession>
<dbReference type="Proteomes" id="UP001396898">
    <property type="component" value="Unassembled WGS sequence"/>
</dbReference>
<keyword evidence="3" id="KW-1185">Reference proteome</keyword>
<keyword evidence="1" id="KW-0732">Signal</keyword>
<evidence type="ECO:0000313" key="2">
    <source>
        <dbReference type="EMBL" id="KAK8006016.1"/>
    </source>
</evidence>
<reference evidence="2 3" key="1">
    <citation type="submission" date="2023-01" db="EMBL/GenBank/DDBJ databases">
        <title>Analysis of 21 Apiospora genomes using comparative genomics revels a genus with tremendous synthesis potential of carbohydrate active enzymes and secondary metabolites.</title>
        <authorList>
            <person name="Sorensen T."/>
        </authorList>
    </citation>
    <scope>NUCLEOTIDE SEQUENCE [LARGE SCALE GENOMIC DNA]</scope>
    <source>
        <strain evidence="2 3">CBS 20057</strain>
    </source>
</reference>
<proteinExistence type="predicted"/>
<feature type="signal peptide" evidence="1">
    <location>
        <begin position="1"/>
        <end position="18"/>
    </location>
</feature>
<name>A0ABR1R9K5_9PEZI</name>
<dbReference type="EMBL" id="JAQQWI010000017">
    <property type="protein sequence ID" value="KAK8006016.1"/>
    <property type="molecule type" value="Genomic_DNA"/>
</dbReference>
<evidence type="ECO:0000313" key="3">
    <source>
        <dbReference type="Proteomes" id="UP001396898"/>
    </source>
</evidence>
<evidence type="ECO:0000256" key="1">
    <source>
        <dbReference type="SAM" id="SignalP"/>
    </source>
</evidence>
<feature type="chain" id="PRO_5047324871" description="AA1-like domain-containing protein" evidence="1">
    <location>
        <begin position="19"/>
        <end position="104"/>
    </location>
</feature>
<comment type="caution">
    <text evidence="2">The sequence shown here is derived from an EMBL/GenBank/DDBJ whole genome shotgun (WGS) entry which is preliminary data.</text>
</comment>
<organism evidence="2 3">
    <name type="scientific">Apiospora marii</name>
    <dbReference type="NCBI Taxonomy" id="335849"/>
    <lineage>
        <taxon>Eukaryota</taxon>
        <taxon>Fungi</taxon>
        <taxon>Dikarya</taxon>
        <taxon>Ascomycota</taxon>
        <taxon>Pezizomycotina</taxon>
        <taxon>Sordariomycetes</taxon>
        <taxon>Xylariomycetidae</taxon>
        <taxon>Amphisphaeriales</taxon>
        <taxon>Apiosporaceae</taxon>
        <taxon>Apiospora</taxon>
    </lineage>
</organism>
<evidence type="ECO:0008006" key="4">
    <source>
        <dbReference type="Google" id="ProtNLM"/>
    </source>
</evidence>
<gene>
    <name evidence="2" type="ORF">PG991_012313</name>
</gene>